<evidence type="ECO:0000256" key="5">
    <source>
        <dbReference type="ARBA" id="ARBA00022989"/>
    </source>
</evidence>
<comment type="caution">
    <text evidence="9">The sequence shown here is derived from an EMBL/GenBank/DDBJ whole genome shotgun (WGS) entry which is preliminary data.</text>
</comment>
<keyword evidence="4 7" id="KW-0812">Transmembrane</keyword>
<reference evidence="9" key="1">
    <citation type="journal article" date="2014" name="Int. J. Syst. Evol. Microbiol.">
        <title>Complete genome sequence of Corynebacterium casei LMG S-19264T (=DSM 44701T), isolated from a smear-ripened cheese.</title>
        <authorList>
            <consortium name="US DOE Joint Genome Institute (JGI-PGF)"/>
            <person name="Walter F."/>
            <person name="Albersmeier A."/>
            <person name="Kalinowski J."/>
            <person name="Ruckert C."/>
        </authorList>
    </citation>
    <scope>NUCLEOTIDE SEQUENCE</scope>
    <source>
        <strain evidence="9">CGMCC 4.7306</strain>
    </source>
</reference>
<feature type="transmembrane region" description="Helical" evidence="7">
    <location>
        <begin position="130"/>
        <end position="154"/>
    </location>
</feature>
<name>A0A917S785_9ACTN</name>
<evidence type="ECO:0000313" key="10">
    <source>
        <dbReference type="Proteomes" id="UP000613840"/>
    </source>
</evidence>
<dbReference type="InterPro" id="IPR035906">
    <property type="entry name" value="MetI-like_sf"/>
</dbReference>
<feature type="transmembrane region" description="Helical" evidence="7">
    <location>
        <begin position="12"/>
        <end position="30"/>
    </location>
</feature>
<evidence type="ECO:0000256" key="7">
    <source>
        <dbReference type="RuleBase" id="RU363032"/>
    </source>
</evidence>
<dbReference type="SUPFAM" id="SSF161098">
    <property type="entry name" value="MetI-like"/>
    <property type="match status" value="1"/>
</dbReference>
<dbReference type="RefSeq" id="WP_188895015.1">
    <property type="nucleotide sequence ID" value="NZ_BMMZ01000004.1"/>
</dbReference>
<feature type="transmembrane region" description="Helical" evidence="7">
    <location>
        <begin position="174"/>
        <end position="196"/>
    </location>
</feature>
<keyword evidence="2 7" id="KW-0813">Transport</keyword>
<dbReference type="PANTHER" id="PTHR43163:SF6">
    <property type="entry name" value="DIPEPTIDE TRANSPORT SYSTEM PERMEASE PROTEIN DPPB-RELATED"/>
    <property type="match status" value="1"/>
</dbReference>
<keyword evidence="3" id="KW-1003">Cell membrane</keyword>
<feature type="domain" description="ABC transmembrane type-1" evidence="8">
    <location>
        <begin position="95"/>
        <end position="304"/>
    </location>
</feature>
<keyword evidence="6 7" id="KW-0472">Membrane</keyword>
<evidence type="ECO:0000256" key="6">
    <source>
        <dbReference type="ARBA" id="ARBA00023136"/>
    </source>
</evidence>
<keyword evidence="10" id="KW-1185">Reference proteome</keyword>
<dbReference type="GO" id="GO:0005886">
    <property type="term" value="C:plasma membrane"/>
    <property type="evidence" value="ECO:0007669"/>
    <property type="project" value="UniProtKB-SubCell"/>
</dbReference>
<proteinExistence type="inferred from homology"/>
<reference evidence="9" key="2">
    <citation type="submission" date="2020-09" db="EMBL/GenBank/DDBJ databases">
        <authorList>
            <person name="Sun Q."/>
            <person name="Zhou Y."/>
        </authorList>
    </citation>
    <scope>NUCLEOTIDE SEQUENCE</scope>
    <source>
        <strain evidence="9">CGMCC 4.7306</strain>
    </source>
</reference>
<evidence type="ECO:0000256" key="3">
    <source>
        <dbReference type="ARBA" id="ARBA00022475"/>
    </source>
</evidence>
<dbReference type="AlphaFoldDB" id="A0A917S785"/>
<dbReference type="Pfam" id="PF00528">
    <property type="entry name" value="BPD_transp_1"/>
    <property type="match status" value="1"/>
</dbReference>
<organism evidence="9 10">
    <name type="scientific">Microlunatus endophyticus</name>
    <dbReference type="NCBI Taxonomy" id="1716077"/>
    <lineage>
        <taxon>Bacteria</taxon>
        <taxon>Bacillati</taxon>
        <taxon>Actinomycetota</taxon>
        <taxon>Actinomycetes</taxon>
        <taxon>Propionibacteriales</taxon>
        <taxon>Propionibacteriaceae</taxon>
        <taxon>Microlunatus</taxon>
    </lineage>
</organism>
<feature type="transmembrane region" description="Helical" evidence="7">
    <location>
        <begin position="101"/>
        <end position="123"/>
    </location>
</feature>
<keyword evidence="5 7" id="KW-1133">Transmembrane helix</keyword>
<protein>
    <submittedName>
        <fullName evidence="9">Peptide ABC transporter</fullName>
    </submittedName>
</protein>
<comment type="similarity">
    <text evidence="7">Belongs to the binding-protein-dependent transport system permease family.</text>
</comment>
<dbReference type="Pfam" id="PF19300">
    <property type="entry name" value="BPD_transp_1_N"/>
    <property type="match status" value="1"/>
</dbReference>
<dbReference type="InterPro" id="IPR000515">
    <property type="entry name" value="MetI-like"/>
</dbReference>
<comment type="subcellular location">
    <subcellularLocation>
        <location evidence="1 7">Cell membrane</location>
        <topology evidence="1 7">Multi-pass membrane protein</topology>
    </subcellularLocation>
</comment>
<dbReference type="Proteomes" id="UP000613840">
    <property type="component" value="Unassembled WGS sequence"/>
</dbReference>
<evidence type="ECO:0000256" key="2">
    <source>
        <dbReference type="ARBA" id="ARBA00022448"/>
    </source>
</evidence>
<feature type="transmembrane region" description="Helical" evidence="7">
    <location>
        <begin position="281"/>
        <end position="307"/>
    </location>
</feature>
<dbReference type="Gene3D" id="1.10.3720.10">
    <property type="entry name" value="MetI-like"/>
    <property type="match status" value="1"/>
</dbReference>
<dbReference type="PANTHER" id="PTHR43163">
    <property type="entry name" value="DIPEPTIDE TRANSPORT SYSTEM PERMEASE PROTEIN DPPB-RELATED"/>
    <property type="match status" value="1"/>
</dbReference>
<evidence type="ECO:0000256" key="4">
    <source>
        <dbReference type="ARBA" id="ARBA00022692"/>
    </source>
</evidence>
<dbReference type="EMBL" id="BMMZ01000004">
    <property type="protein sequence ID" value="GGL61047.1"/>
    <property type="molecule type" value="Genomic_DNA"/>
</dbReference>
<feature type="transmembrane region" description="Helical" evidence="7">
    <location>
        <begin position="235"/>
        <end position="261"/>
    </location>
</feature>
<dbReference type="GO" id="GO:0071916">
    <property type="term" value="F:dipeptide transmembrane transporter activity"/>
    <property type="evidence" value="ECO:0007669"/>
    <property type="project" value="TreeGrafter"/>
</dbReference>
<accession>A0A917S785</accession>
<evidence type="ECO:0000256" key="1">
    <source>
        <dbReference type="ARBA" id="ARBA00004651"/>
    </source>
</evidence>
<gene>
    <name evidence="9" type="ORF">GCM10011575_19510</name>
</gene>
<dbReference type="PROSITE" id="PS50928">
    <property type="entry name" value="ABC_TM1"/>
    <property type="match status" value="1"/>
</dbReference>
<evidence type="ECO:0000313" key="9">
    <source>
        <dbReference type="EMBL" id="GGL61047.1"/>
    </source>
</evidence>
<sequence>MLRRFLIKFGQGLLTVFLASIVVFLAIRALPGDPAETMAGEDQNPAVIAAIRAKLGLDKPMPEQYLLYMWHALHGDFGTSISSRVPVSTLLGQTLPVTLQLTVLTMVCGGIVGMLMGSVGAYWRGQWPEWLSSVLSLVGLSVPHFWLAMLAIIYVGTTMHLFPVSGYTPLRESLGANIGHLIVPALILGSALAAVLMRQTRANMLDAFGAEYILAVRAKGASESRVVIGHALRNSLVVAVTILGLELGGLLSGAAVIEQIFGLPGIGRLAINAVFSRDYPVVQGVVLVVAVSYVAISLLIDVLYTVLDPRIRVGG</sequence>
<dbReference type="InterPro" id="IPR045621">
    <property type="entry name" value="BPD_transp_1_N"/>
</dbReference>
<dbReference type="CDD" id="cd06261">
    <property type="entry name" value="TM_PBP2"/>
    <property type="match status" value="1"/>
</dbReference>
<evidence type="ECO:0000259" key="8">
    <source>
        <dbReference type="PROSITE" id="PS50928"/>
    </source>
</evidence>